<proteinExistence type="predicted"/>
<keyword evidence="1" id="KW-0472">Membrane</keyword>
<dbReference type="VEuPathDB" id="FungiDB:ASPGLDRAFT_317592"/>
<dbReference type="EMBL" id="KV878897">
    <property type="protein sequence ID" value="OJJ84302.1"/>
    <property type="molecule type" value="Genomic_DNA"/>
</dbReference>
<organism evidence="2 3">
    <name type="scientific">Aspergillus glaucus CBS 516.65</name>
    <dbReference type="NCBI Taxonomy" id="1160497"/>
    <lineage>
        <taxon>Eukaryota</taxon>
        <taxon>Fungi</taxon>
        <taxon>Dikarya</taxon>
        <taxon>Ascomycota</taxon>
        <taxon>Pezizomycotina</taxon>
        <taxon>Eurotiomycetes</taxon>
        <taxon>Eurotiomycetidae</taxon>
        <taxon>Eurotiales</taxon>
        <taxon>Aspergillaceae</taxon>
        <taxon>Aspergillus</taxon>
        <taxon>Aspergillus subgen. Aspergillus</taxon>
    </lineage>
</organism>
<keyword evidence="3" id="KW-1185">Reference proteome</keyword>
<feature type="transmembrane region" description="Helical" evidence="1">
    <location>
        <begin position="21"/>
        <end position="41"/>
    </location>
</feature>
<sequence>MQDAPMRLAMIRSIIHRTQRGFILVGDLGEMVSSIILLFAFDKTLGPALLRTSVIPWENVMRHKVRFSEFQYLLMQDDCTAGPFRAIPQGTTA</sequence>
<evidence type="ECO:0000313" key="2">
    <source>
        <dbReference type="EMBL" id="OJJ84302.1"/>
    </source>
</evidence>
<dbReference type="Proteomes" id="UP000184300">
    <property type="component" value="Unassembled WGS sequence"/>
</dbReference>
<gene>
    <name evidence="2" type="ORF">ASPGLDRAFT_317592</name>
</gene>
<reference evidence="3" key="1">
    <citation type="journal article" date="2017" name="Genome Biol.">
        <title>Comparative genomics reveals high biological diversity and specific adaptations in the industrially and medically important fungal genus Aspergillus.</title>
        <authorList>
            <person name="de Vries R.P."/>
            <person name="Riley R."/>
            <person name="Wiebenga A."/>
            <person name="Aguilar-Osorio G."/>
            <person name="Amillis S."/>
            <person name="Uchima C.A."/>
            <person name="Anderluh G."/>
            <person name="Asadollahi M."/>
            <person name="Askin M."/>
            <person name="Barry K."/>
            <person name="Battaglia E."/>
            <person name="Bayram O."/>
            <person name="Benocci T."/>
            <person name="Braus-Stromeyer S.A."/>
            <person name="Caldana C."/>
            <person name="Canovas D."/>
            <person name="Cerqueira G.C."/>
            <person name="Chen F."/>
            <person name="Chen W."/>
            <person name="Choi C."/>
            <person name="Clum A."/>
            <person name="Dos Santos R.A."/>
            <person name="Damasio A.R."/>
            <person name="Diallinas G."/>
            <person name="Emri T."/>
            <person name="Fekete E."/>
            <person name="Flipphi M."/>
            <person name="Freyberg S."/>
            <person name="Gallo A."/>
            <person name="Gournas C."/>
            <person name="Habgood R."/>
            <person name="Hainaut M."/>
            <person name="Harispe M.L."/>
            <person name="Henrissat B."/>
            <person name="Hilden K.S."/>
            <person name="Hope R."/>
            <person name="Hossain A."/>
            <person name="Karabika E."/>
            <person name="Karaffa L."/>
            <person name="Karanyi Z."/>
            <person name="Krasevec N."/>
            <person name="Kuo A."/>
            <person name="Kusch H."/>
            <person name="LaButti K."/>
            <person name="Lagendijk E.L."/>
            <person name="Lapidus A."/>
            <person name="Levasseur A."/>
            <person name="Lindquist E."/>
            <person name="Lipzen A."/>
            <person name="Logrieco A.F."/>
            <person name="MacCabe A."/>
            <person name="Maekelae M.R."/>
            <person name="Malavazi I."/>
            <person name="Melin P."/>
            <person name="Meyer V."/>
            <person name="Mielnichuk N."/>
            <person name="Miskei M."/>
            <person name="Molnar A.P."/>
            <person name="Mule G."/>
            <person name="Ngan C.Y."/>
            <person name="Orejas M."/>
            <person name="Orosz E."/>
            <person name="Ouedraogo J.P."/>
            <person name="Overkamp K.M."/>
            <person name="Park H.-S."/>
            <person name="Perrone G."/>
            <person name="Piumi F."/>
            <person name="Punt P.J."/>
            <person name="Ram A.F."/>
            <person name="Ramon A."/>
            <person name="Rauscher S."/>
            <person name="Record E."/>
            <person name="Riano-Pachon D.M."/>
            <person name="Robert V."/>
            <person name="Roehrig J."/>
            <person name="Ruller R."/>
            <person name="Salamov A."/>
            <person name="Salih N.S."/>
            <person name="Samson R.A."/>
            <person name="Sandor E."/>
            <person name="Sanguinetti M."/>
            <person name="Schuetze T."/>
            <person name="Sepcic K."/>
            <person name="Shelest E."/>
            <person name="Sherlock G."/>
            <person name="Sophianopoulou V."/>
            <person name="Squina F.M."/>
            <person name="Sun H."/>
            <person name="Susca A."/>
            <person name="Todd R.B."/>
            <person name="Tsang A."/>
            <person name="Unkles S.E."/>
            <person name="van de Wiele N."/>
            <person name="van Rossen-Uffink D."/>
            <person name="Oliveira J.V."/>
            <person name="Vesth T.C."/>
            <person name="Visser J."/>
            <person name="Yu J.-H."/>
            <person name="Zhou M."/>
            <person name="Andersen M.R."/>
            <person name="Archer D.B."/>
            <person name="Baker S.E."/>
            <person name="Benoit I."/>
            <person name="Brakhage A.A."/>
            <person name="Braus G.H."/>
            <person name="Fischer R."/>
            <person name="Frisvad J.C."/>
            <person name="Goldman G.H."/>
            <person name="Houbraken J."/>
            <person name="Oakley B."/>
            <person name="Pocsi I."/>
            <person name="Scazzocchio C."/>
            <person name="Seiboth B."/>
            <person name="vanKuyk P.A."/>
            <person name="Wortman J."/>
            <person name="Dyer P.S."/>
            <person name="Grigoriev I.V."/>
        </authorList>
    </citation>
    <scope>NUCLEOTIDE SEQUENCE [LARGE SCALE GENOMIC DNA]</scope>
    <source>
        <strain evidence="3">CBS 516.65</strain>
    </source>
</reference>
<evidence type="ECO:0000313" key="3">
    <source>
        <dbReference type="Proteomes" id="UP000184300"/>
    </source>
</evidence>
<keyword evidence="1" id="KW-0812">Transmembrane</keyword>
<dbReference type="AlphaFoldDB" id="A0A1L9VK78"/>
<accession>A0A1L9VK78</accession>
<dbReference type="GeneID" id="34460357"/>
<protein>
    <submittedName>
        <fullName evidence="2">Uncharacterized protein</fullName>
    </submittedName>
</protein>
<keyword evidence="1" id="KW-1133">Transmembrane helix</keyword>
<name>A0A1L9VK78_ASPGL</name>
<dbReference type="RefSeq" id="XP_022401000.1">
    <property type="nucleotide sequence ID" value="XM_022544096.1"/>
</dbReference>
<evidence type="ECO:0000256" key="1">
    <source>
        <dbReference type="SAM" id="Phobius"/>
    </source>
</evidence>